<dbReference type="AlphaFoldDB" id="A0A9Q1EGZ0"/>
<protein>
    <submittedName>
        <fullName evidence="1">Uncharacterized protein</fullName>
    </submittedName>
</protein>
<gene>
    <name evidence="1" type="ORF">SKAU_G00375400</name>
</gene>
<organism evidence="1 2">
    <name type="scientific">Synaphobranchus kaupii</name>
    <name type="common">Kaup's arrowtooth eel</name>
    <dbReference type="NCBI Taxonomy" id="118154"/>
    <lineage>
        <taxon>Eukaryota</taxon>
        <taxon>Metazoa</taxon>
        <taxon>Chordata</taxon>
        <taxon>Craniata</taxon>
        <taxon>Vertebrata</taxon>
        <taxon>Euteleostomi</taxon>
        <taxon>Actinopterygii</taxon>
        <taxon>Neopterygii</taxon>
        <taxon>Teleostei</taxon>
        <taxon>Anguilliformes</taxon>
        <taxon>Synaphobranchidae</taxon>
        <taxon>Synaphobranchus</taxon>
    </lineage>
</organism>
<name>A0A9Q1EGZ0_SYNKA</name>
<evidence type="ECO:0000313" key="1">
    <source>
        <dbReference type="EMBL" id="KAJ8338574.1"/>
    </source>
</evidence>
<reference evidence="1" key="1">
    <citation type="journal article" date="2023" name="Science">
        <title>Genome structures resolve the early diversification of teleost fishes.</title>
        <authorList>
            <person name="Parey E."/>
            <person name="Louis A."/>
            <person name="Montfort J."/>
            <person name="Bouchez O."/>
            <person name="Roques C."/>
            <person name="Iampietro C."/>
            <person name="Lluch J."/>
            <person name="Castinel A."/>
            <person name="Donnadieu C."/>
            <person name="Desvignes T."/>
            <person name="Floi Bucao C."/>
            <person name="Jouanno E."/>
            <person name="Wen M."/>
            <person name="Mejri S."/>
            <person name="Dirks R."/>
            <person name="Jansen H."/>
            <person name="Henkel C."/>
            <person name="Chen W.J."/>
            <person name="Zahm M."/>
            <person name="Cabau C."/>
            <person name="Klopp C."/>
            <person name="Thompson A.W."/>
            <person name="Robinson-Rechavi M."/>
            <person name="Braasch I."/>
            <person name="Lecointre G."/>
            <person name="Bobe J."/>
            <person name="Postlethwait J.H."/>
            <person name="Berthelot C."/>
            <person name="Roest Crollius H."/>
            <person name="Guiguen Y."/>
        </authorList>
    </citation>
    <scope>NUCLEOTIDE SEQUENCE</scope>
    <source>
        <strain evidence="1">WJC10195</strain>
    </source>
</reference>
<proteinExistence type="predicted"/>
<accession>A0A9Q1EGZ0</accession>
<comment type="caution">
    <text evidence="1">The sequence shown here is derived from an EMBL/GenBank/DDBJ whole genome shotgun (WGS) entry which is preliminary data.</text>
</comment>
<dbReference type="EMBL" id="JAINUF010000018">
    <property type="protein sequence ID" value="KAJ8338574.1"/>
    <property type="molecule type" value="Genomic_DNA"/>
</dbReference>
<keyword evidence="2" id="KW-1185">Reference proteome</keyword>
<dbReference type="Proteomes" id="UP001152622">
    <property type="component" value="Chromosome 18"/>
</dbReference>
<sequence length="128" mass="13562">MSSSRIQSVSKDVSISAATVSIFISARRYLDRSESQSAKSAGEDWVVDAAPLYATAGGYSGTWLPPATAVSIEALTRDGRVVLPLTGNEKTEYGGQCNQEALLHVLRCTLAAVCVGERGEDNAVSRCH</sequence>
<evidence type="ECO:0000313" key="2">
    <source>
        <dbReference type="Proteomes" id="UP001152622"/>
    </source>
</evidence>